<keyword evidence="3" id="KW-0997">Cell inner membrane</keyword>
<sequence>MVHAKLRKKTVTELLLYQKSSFKFISGIVFFLCLIASLVLTSVKIYYWMGDEKSQPIAEIVILGERKYTTDEDIREALLSSGRLSTVMNQDIHFLRNQIEKLTWLDRVTLKKRWPNKLIIDLKEKRPVVRWNKNFLMDANGSVFTIPFERTVKEPLVFLFGPEGLEKESLKGFNELQNIFKKNQIILISSTMSDRYSWLVTVLLNSNSAQRIIEIELGRTDYVNRAQKFMAIYRELEKKPEISQLIKKIDMRYETGAAISWHISQEVNAQE</sequence>
<dbReference type="Pfam" id="PF03799">
    <property type="entry name" value="FtsQ_DivIB_C"/>
    <property type="match status" value="1"/>
</dbReference>
<reference evidence="11 12" key="1">
    <citation type="submission" date="2024-09" db="EMBL/GenBank/DDBJ databases">
        <authorList>
            <person name="Sun Q."/>
            <person name="Mori K."/>
        </authorList>
    </citation>
    <scope>NUCLEOTIDE SEQUENCE [LARGE SCALE GENOMIC DNA]</scope>
    <source>
        <strain evidence="11 12">CCM 8545</strain>
    </source>
</reference>
<dbReference type="RefSeq" id="WP_385877505.1">
    <property type="nucleotide sequence ID" value="NZ_JBHLXE010000100.1"/>
</dbReference>
<gene>
    <name evidence="11" type="ORF">ACFFIT_09940</name>
</gene>
<dbReference type="PANTHER" id="PTHR35851">
    <property type="entry name" value="CELL DIVISION PROTEIN FTSQ"/>
    <property type="match status" value="1"/>
</dbReference>
<dbReference type="InterPro" id="IPR034746">
    <property type="entry name" value="POTRA"/>
</dbReference>
<evidence type="ECO:0000256" key="5">
    <source>
        <dbReference type="ARBA" id="ARBA00022692"/>
    </source>
</evidence>
<evidence type="ECO:0000256" key="3">
    <source>
        <dbReference type="ARBA" id="ARBA00022519"/>
    </source>
</evidence>
<evidence type="ECO:0000256" key="1">
    <source>
        <dbReference type="ARBA" id="ARBA00004370"/>
    </source>
</evidence>
<keyword evidence="8" id="KW-0131">Cell cycle</keyword>
<evidence type="ECO:0000313" key="11">
    <source>
        <dbReference type="EMBL" id="MFC0180395.1"/>
    </source>
</evidence>
<evidence type="ECO:0000256" key="4">
    <source>
        <dbReference type="ARBA" id="ARBA00022618"/>
    </source>
</evidence>
<evidence type="ECO:0000256" key="8">
    <source>
        <dbReference type="ARBA" id="ARBA00023306"/>
    </source>
</evidence>
<dbReference type="Gene3D" id="3.40.50.11690">
    <property type="entry name" value="Cell division protein FtsQ/DivIB"/>
    <property type="match status" value="1"/>
</dbReference>
<feature type="transmembrane region" description="Helical" evidence="9">
    <location>
        <begin position="21"/>
        <end position="49"/>
    </location>
</feature>
<feature type="domain" description="POTRA" evidence="10">
    <location>
        <begin position="55"/>
        <end position="125"/>
    </location>
</feature>
<proteinExistence type="predicted"/>
<keyword evidence="12" id="KW-1185">Reference proteome</keyword>
<dbReference type="InterPro" id="IPR013685">
    <property type="entry name" value="POTRA_FtsQ_type"/>
</dbReference>
<dbReference type="InterPro" id="IPR045335">
    <property type="entry name" value="FtsQ_C_sf"/>
</dbReference>
<dbReference type="InterPro" id="IPR026579">
    <property type="entry name" value="FtsQ"/>
</dbReference>
<keyword evidence="7 9" id="KW-0472">Membrane</keyword>
<dbReference type="PANTHER" id="PTHR35851:SF1">
    <property type="entry name" value="CELL DIVISION PROTEIN FTSQ"/>
    <property type="match status" value="1"/>
</dbReference>
<name>A0ABV6CBM9_9GAMM</name>
<protein>
    <submittedName>
        <fullName evidence="11">FtsQ-type POTRA domain-containing protein</fullName>
    </submittedName>
</protein>
<evidence type="ECO:0000313" key="12">
    <source>
        <dbReference type="Proteomes" id="UP001589758"/>
    </source>
</evidence>
<comment type="subcellular location">
    <subcellularLocation>
        <location evidence="1">Membrane</location>
    </subcellularLocation>
</comment>
<keyword evidence="6 9" id="KW-1133">Transmembrane helix</keyword>
<evidence type="ECO:0000256" key="9">
    <source>
        <dbReference type="SAM" id="Phobius"/>
    </source>
</evidence>
<dbReference type="InterPro" id="IPR005548">
    <property type="entry name" value="Cell_div_FtsQ/DivIB_C"/>
</dbReference>
<keyword evidence="5 9" id="KW-0812">Transmembrane</keyword>
<organism evidence="11 12">
    <name type="scientific">Thorsellia kenyensis</name>
    <dbReference type="NCBI Taxonomy" id="1549888"/>
    <lineage>
        <taxon>Bacteria</taxon>
        <taxon>Pseudomonadati</taxon>
        <taxon>Pseudomonadota</taxon>
        <taxon>Gammaproteobacteria</taxon>
        <taxon>Enterobacterales</taxon>
        <taxon>Thorselliaceae</taxon>
        <taxon>Thorsellia</taxon>
    </lineage>
</organism>
<keyword evidence="2" id="KW-1003">Cell membrane</keyword>
<dbReference type="Gene3D" id="3.10.20.310">
    <property type="entry name" value="membrane protein fhac"/>
    <property type="match status" value="1"/>
</dbReference>
<dbReference type="EMBL" id="JBHLXE010000100">
    <property type="protein sequence ID" value="MFC0180395.1"/>
    <property type="molecule type" value="Genomic_DNA"/>
</dbReference>
<evidence type="ECO:0000259" key="10">
    <source>
        <dbReference type="PROSITE" id="PS51779"/>
    </source>
</evidence>
<evidence type="ECO:0000256" key="7">
    <source>
        <dbReference type="ARBA" id="ARBA00023136"/>
    </source>
</evidence>
<dbReference type="PROSITE" id="PS51779">
    <property type="entry name" value="POTRA"/>
    <property type="match status" value="1"/>
</dbReference>
<evidence type="ECO:0000256" key="2">
    <source>
        <dbReference type="ARBA" id="ARBA00022475"/>
    </source>
</evidence>
<evidence type="ECO:0000256" key="6">
    <source>
        <dbReference type="ARBA" id="ARBA00022989"/>
    </source>
</evidence>
<dbReference type="Pfam" id="PF08478">
    <property type="entry name" value="POTRA_1"/>
    <property type="match status" value="1"/>
</dbReference>
<comment type="caution">
    <text evidence="11">The sequence shown here is derived from an EMBL/GenBank/DDBJ whole genome shotgun (WGS) entry which is preliminary data.</text>
</comment>
<accession>A0ABV6CBM9</accession>
<dbReference type="Proteomes" id="UP001589758">
    <property type="component" value="Unassembled WGS sequence"/>
</dbReference>
<keyword evidence="4" id="KW-0132">Cell division</keyword>